<sequence>MDMQKKPKIVTAEKTRDGVLIEFDDGSAALYPASLLAEVFPQAVKLVELDPNEESQSSFDSKRSAIHTHTAIRK</sequence>
<protein>
    <recommendedName>
        <fullName evidence="3">DUF2442 domain-containing protein</fullName>
    </recommendedName>
</protein>
<evidence type="ECO:0000256" key="1">
    <source>
        <dbReference type="SAM" id="MobiDB-lite"/>
    </source>
</evidence>
<feature type="region of interest" description="Disordered" evidence="1">
    <location>
        <begin position="52"/>
        <end position="74"/>
    </location>
</feature>
<dbReference type="RefSeq" id="WP_348263191.1">
    <property type="nucleotide sequence ID" value="NZ_CP121196.1"/>
</dbReference>
<gene>
    <name evidence="2" type="ORF">P8935_01225</name>
</gene>
<evidence type="ECO:0000313" key="2">
    <source>
        <dbReference type="EMBL" id="XBH17965.1"/>
    </source>
</evidence>
<dbReference type="EMBL" id="CP121196">
    <property type="protein sequence ID" value="XBH17965.1"/>
    <property type="molecule type" value="Genomic_DNA"/>
</dbReference>
<organism evidence="2">
    <name type="scientific">Telmatobacter sp. DSM 110680</name>
    <dbReference type="NCBI Taxonomy" id="3036704"/>
    <lineage>
        <taxon>Bacteria</taxon>
        <taxon>Pseudomonadati</taxon>
        <taxon>Acidobacteriota</taxon>
        <taxon>Terriglobia</taxon>
        <taxon>Terriglobales</taxon>
        <taxon>Acidobacteriaceae</taxon>
        <taxon>Telmatobacter</taxon>
    </lineage>
</organism>
<dbReference type="AlphaFoldDB" id="A0AAU7DK10"/>
<accession>A0AAU7DK10</accession>
<name>A0AAU7DK10_9BACT</name>
<feature type="compositionally biased region" description="Basic residues" evidence="1">
    <location>
        <begin position="64"/>
        <end position="74"/>
    </location>
</feature>
<proteinExistence type="predicted"/>
<evidence type="ECO:0008006" key="3">
    <source>
        <dbReference type="Google" id="ProtNLM"/>
    </source>
</evidence>
<reference evidence="2" key="1">
    <citation type="submission" date="2023-03" db="EMBL/GenBank/DDBJ databases">
        <title>Edaphobacter sp.</title>
        <authorList>
            <person name="Huber K.J."/>
            <person name="Papendorf J."/>
            <person name="Pilke C."/>
            <person name="Bunk B."/>
            <person name="Sproeer C."/>
            <person name="Pester M."/>
        </authorList>
    </citation>
    <scope>NUCLEOTIDE SEQUENCE</scope>
    <source>
        <strain evidence="2">DSM 110680</strain>
    </source>
</reference>